<dbReference type="EMBL" id="JBBPDW010000039">
    <property type="protein sequence ID" value="KAK7535589.1"/>
    <property type="molecule type" value="Genomic_DNA"/>
</dbReference>
<dbReference type="Gene3D" id="1.10.287.1490">
    <property type="match status" value="1"/>
</dbReference>
<accession>A0ABR1LK77</accession>
<feature type="coiled-coil region" evidence="1">
    <location>
        <begin position="33"/>
        <end position="123"/>
    </location>
</feature>
<evidence type="ECO:0000313" key="3">
    <source>
        <dbReference type="Proteomes" id="UP001365128"/>
    </source>
</evidence>
<evidence type="ECO:0000256" key="1">
    <source>
        <dbReference type="SAM" id="Coils"/>
    </source>
</evidence>
<sequence>MTSDLAKLRDTIGNLHQQRQDQSFKIRAQHSECQELKKELIESSKLNQQLQKEKESLSAEIRQKSQRITALEGELSNQQKNVERWKEHSNSFADKVQKLNEELEEANKKTESVAAQLRTIQLQALKQVQSGWTAVEDSKVRDAAENLQTKIRAWAKKYSAPSLREPLEKFGVNLTRFLQHLEPLAGFSGWESLVDFKHPFLIVVALLSEHLRVNLFGNPFHLVSFNGDYGAFSNDGSHLNSVYEKLLKDNVPRAQEFRNQLLRIYFPKSQLGQVGLDSSLIHPEVPHKVYRDITMNFCNWFASLLSLDEQTVQPCYEELLQIVLEAGTLNSHLVTQRTLYIWQSAAQFLGQGFTVSSPYVKADRLNRLNDEEDDKCDGKPIRIILGLVLSAYGNNDGEDYDKYRVLTKASVWIDDRNVGVKANNKGHQKVHRQAFDLRETQW</sequence>
<proteinExistence type="predicted"/>
<name>A0ABR1LK77_9PEZI</name>
<keyword evidence="1" id="KW-0175">Coiled coil</keyword>
<keyword evidence="3" id="KW-1185">Reference proteome</keyword>
<gene>
    <name evidence="2" type="ORF">IWX46DRAFT_643864</name>
</gene>
<comment type="caution">
    <text evidence="2">The sequence shown here is derived from an EMBL/GenBank/DDBJ whole genome shotgun (WGS) entry which is preliminary data.</text>
</comment>
<evidence type="ECO:0000313" key="2">
    <source>
        <dbReference type="EMBL" id="KAK7535589.1"/>
    </source>
</evidence>
<reference evidence="2 3" key="1">
    <citation type="submission" date="2024-04" db="EMBL/GenBank/DDBJ databases">
        <title>Phyllosticta paracitricarpa is synonymous to the EU quarantine fungus P. citricarpa based on phylogenomic analyses.</title>
        <authorList>
            <consortium name="Lawrence Berkeley National Laboratory"/>
            <person name="Van Ingen-Buijs V.A."/>
            <person name="Van Westerhoven A.C."/>
            <person name="Haridas S."/>
            <person name="Skiadas P."/>
            <person name="Martin F."/>
            <person name="Groenewald J.Z."/>
            <person name="Crous P.W."/>
            <person name="Seidl M.F."/>
        </authorList>
    </citation>
    <scope>NUCLEOTIDE SEQUENCE [LARGE SCALE GENOMIC DNA]</scope>
    <source>
        <strain evidence="2 3">CBS 122670</strain>
    </source>
</reference>
<dbReference type="Proteomes" id="UP001365128">
    <property type="component" value="Unassembled WGS sequence"/>
</dbReference>
<protein>
    <submittedName>
        <fullName evidence="2">Uncharacterized protein</fullName>
    </submittedName>
</protein>
<organism evidence="2 3">
    <name type="scientific">Phyllosticta citricarpa</name>
    <dbReference type="NCBI Taxonomy" id="55181"/>
    <lineage>
        <taxon>Eukaryota</taxon>
        <taxon>Fungi</taxon>
        <taxon>Dikarya</taxon>
        <taxon>Ascomycota</taxon>
        <taxon>Pezizomycotina</taxon>
        <taxon>Dothideomycetes</taxon>
        <taxon>Dothideomycetes incertae sedis</taxon>
        <taxon>Botryosphaeriales</taxon>
        <taxon>Phyllostictaceae</taxon>
        <taxon>Phyllosticta</taxon>
    </lineage>
</organism>